<organism evidence="3 4">
    <name type="scientific">Colletotrichum asianum</name>
    <dbReference type="NCBI Taxonomy" id="702518"/>
    <lineage>
        <taxon>Eukaryota</taxon>
        <taxon>Fungi</taxon>
        <taxon>Dikarya</taxon>
        <taxon>Ascomycota</taxon>
        <taxon>Pezizomycotina</taxon>
        <taxon>Sordariomycetes</taxon>
        <taxon>Hypocreomycetidae</taxon>
        <taxon>Glomerellales</taxon>
        <taxon>Glomerellaceae</taxon>
        <taxon>Colletotrichum</taxon>
        <taxon>Colletotrichum gloeosporioides species complex</taxon>
    </lineage>
</organism>
<dbReference type="AlphaFoldDB" id="A0A8H3ZJ39"/>
<feature type="compositionally biased region" description="Low complexity" evidence="2">
    <location>
        <begin position="189"/>
        <end position="203"/>
    </location>
</feature>
<gene>
    <name evidence="3" type="ORF">GQ607_011563</name>
</gene>
<comment type="caution">
    <text evidence="3">The sequence shown here is derived from an EMBL/GenBank/DDBJ whole genome shotgun (WGS) entry which is preliminary data.</text>
</comment>
<protein>
    <submittedName>
        <fullName evidence="3">Uncharacterized protein</fullName>
    </submittedName>
</protein>
<evidence type="ECO:0000313" key="4">
    <source>
        <dbReference type="Proteomes" id="UP000434172"/>
    </source>
</evidence>
<dbReference type="EMBL" id="WOWK01000074">
    <property type="protein sequence ID" value="KAF0321158.1"/>
    <property type="molecule type" value="Genomic_DNA"/>
</dbReference>
<keyword evidence="4" id="KW-1185">Reference proteome</keyword>
<accession>A0A8H3ZJ39</accession>
<evidence type="ECO:0000256" key="1">
    <source>
        <dbReference type="SAM" id="Coils"/>
    </source>
</evidence>
<proteinExistence type="predicted"/>
<feature type="region of interest" description="Disordered" evidence="2">
    <location>
        <begin position="508"/>
        <end position="535"/>
    </location>
</feature>
<feature type="region of interest" description="Disordered" evidence="2">
    <location>
        <begin position="1"/>
        <end position="21"/>
    </location>
</feature>
<feature type="coiled-coil region" evidence="1">
    <location>
        <begin position="52"/>
        <end position="86"/>
    </location>
</feature>
<dbReference type="OrthoDB" id="5238996at2759"/>
<feature type="region of interest" description="Disordered" evidence="2">
    <location>
        <begin position="189"/>
        <end position="208"/>
    </location>
</feature>
<evidence type="ECO:0000256" key="2">
    <source>
        <dbReference type="SAM" id="MobiDB-lite"/>
    </source>
</evidence>
<name>A0A8H3ZJ39_9PEZI</name>
<evidence type="ECO:0000313" key="3">
    <source>
        <dbReference type="EMBL" id="KAF0321158.1"/>
    </source>
</evidence>
<keyword evidence="1" id="KW-0175">Coiled coil</keyword>
<sequence length="535" mass="59973">MAAESKTKPATNGITNGNGKGAFKGSKLLEAIRNMVSSANNMERELGGLPDLEKLMEGEKRLRMEVEEKNDEIDAVKKDRDDALAAKDQEVELTKKEADEKVRLIQEEADTKVRLIQEETDTKVSQLKAELDTEKEARRVLIEGFEERVGVHNQTKAESTAASEKLAEAQQDLQKKEEEAEAARQRVAELQQLSEKSSSQIESLTDEKERMAREKTLLAADLQQREAELTVLDGELRQLHKDVGVNLLHDYEDRELARFRREIDAFAEESRGLVSEFFKEPDNSLNTVSLPHQLDYLKRVPIPKSGSTPDLRCLVAQAVIAKFLRSHIFQPFFLPQDIHHAGADVLEYLSEDVQRATIFRCQILAACDRNDSAKAVAAQAKDEVYRELCAFVPATKYLPLQQRLTRFFEAGVKMWAELQRSKQLVLCEDLEDEDIEEIDEGQRPRMWDEYGARSKLAAGGPGDVCATLFPQVVMEESEDTINVIHPGVGLWSDQTVVIAASQAMAKGQLNGRVNGDTRPGTQRRRSSSSAPSGRS</sequence>
<reference evidence="3 4" key="1">
    <citation type="submission" date="2019-12" db="EMBL/GenBank/DDBJ databases">
        <title>A genome sequence resource for the geographically widespread anthracnose pathogen Colletotrichum asianum.</title>
        <authorList>
            <person name="Meng Y."/>
        </authorList>
    </citation>
    <scope>NUCLEOTIDE SEQUENCE [LARGE SCALE GENOMIC DNA]</scope>
    <source>
        <strain evidence="3 4">ICMP 18580</strain>
    </source>
</reference>
<dbReference type="Proteomes" id="UP000434172">
    <property type="component" value="Unassembled WGS sequence"/>
</dbReference>